<accession>A0A9X9Q3H9</accession>
<dbReference type="EMBL" id="CYRY02029451">
    <property type="protein sequence ID" value="VCX04146.1"/>
    <property type="molecule type" value="Genomic_DNA"/>
</dbReference>
<organism evidence="1 2">
    <name type="scientific">Gulo gulo</name>
    <name type="common">Wolverine</name>
    <name type="synonym">Gluton</name>
    <dbReference type="NCBI Taxonomy" id="48420"/>
    <lineage>
        <taxon>Eukaryota</taxon>
        <taxon>Metazoa</taxon>
        <taxon>Chordata</taxon>
        <taxon>Craniata</taxon>
        <taxon>Vertebrata</taxon>
        <taxon>Euteleostomi</taxon>
        <taxon>Mammalia</taxon>
        <taxon>Eutheria</taxon>
        <taxon>Laurasiatheria</taxon>
        <taxon>Carnivora</taxon>
        <taxon>Caniformia</taxon>
        <taxon>Musteloidea</taxon>
        <taxon>Mustelidae</taxon>
        <taxon>Guloninae</taxon>
        <taxon>Gulo</taxon>
    </lineage>
</organism>
<name>A0A9X9Q3H9_GULGU</name>
<dbReference type="AlphaFoldDB" id="A0A9X9Q3H9"/>
<evidence type="ECO:0000313" key="1">
    <source>
        <dbReference type="EMBL" id="VCX04146.1"/>
    </source>
</evidence>
<protein>
    <submittedName>
        <fullName evidence="1">Uncharacterized protein</fullName>
    </submittedName>
</protein>
<comment type="caution">
    <text evidence="1">The sequence shown here is derived from an EMBL/GenBank/DDBJ whole genome shotgun (WGS) entry which is preliminary data.</text>
</comment>
<keyword evidence="2" id="KW-1185">Reference proteome</keyword>
<dbReference type="Proteomes" id="UP000269945">
    <property type="component" value="Unassembled WGS sequence"/>
</dbReference>
<feature type="non-terminal residue" evidence="1">
    <location>
        <position position="56"/>
    </location>
</feature>
<reference evidence="1 2" key="1">
    <citation type="submission" date="2018-10" db="EMBL/GenBank/DDBJ databases">
        <authorList>
            <person name="Ekblom R."/>
            <person name="Jareborg N."/>
        </authorList>
    </citation>
    <scope>NUCLEOTIDE SEQUENCE [LARGE SCALE GENOMIC DNA]</scope>
    <source>
        <tissue evidence="1">Muscle</tissue>
    </source>
</reference>
<gene>
    <name evidence="1" type="ORF">BN2614_LOCUS8</name>
</gene>
<sequence>MSSEKKRNPGRPDLRTATLLIKLTNGHPQKQKALRRWTNFILFICQREKERTSRQR</sequence>
<evidence type="ECO:0000313" key="2">
    <source>
        <dbReference type="Proteomes" id="UP000269945"/>
    </source>
</evidence>
<proteinExistence type="predicted"/>